<dbReference type="Gene3D" id="3.90.550.10">
    <property type="entry name" value="Spore Coat Polysaccharide Biosynthesis Protein SpsA, Chain A"/>
    <property type="match status" value="1"/>
</dbReference>
<protein>
    <submittedName>
        <fullName evidence="2">Glycosyltransferase</fullName>
    </submittedName>
</protein>
<dbReference type="PANTHER" id="PTHR22916:SF69">
    <property type="entry name" value="BIFUNCTIONAL GLYCOSYLTRANSFERASE PGTA"/>
    <property type="match status" value="1"/>
</dbReference>
<evidence type="ECO:0000313" key="2">
    <source>
        <dbReference type="EMBL" id="AII26503.1"/>
    </source>
</evidence>
<name>A0A076G9T7_ECOLX</name>
<feature type="domain" description="Glycosyltransferase 2-like" evidence="1">
    <location>
        <begin position="7"/>
        <end position="160"/>
    </location>
</feature>
<accession>A0A076G9T7</accession>
<dbReference type="RefSeq" id="WP_021541060.1">
    <property type="nucleotide sequence ID" value="NZ_CP021726.1"/>
</dbReference>
<dbReference type="InterPro" id="IPR001173">
    <property type="entry name" value="Glyco_trans_2-like"/>
</dbReference>
<evidence type="ECO:0000259" key="1">
    <source>
        <dbReference type="Pfam" id="PF00535"/>
    </source>
</evidence>
<sequence>MKVAVAMSVYKNDNPIYLEKAIKSILNQTYKNIHLYIEVDGVISPQLYQCLSSFISCSNISINFNSDCKGLAFRLNNIIDKVIFDGGYSYIARMDADDISRLDRIEKQVIFMQTHKDISVVGSDVLEIDEDDNFLFYKKMHCDHEIIVRDIIKKCPINHPSAFFKISSFYIVRYNSTLKNTQDYYLWIDFIYNNLKISNINEPLLKFRVNRDFYSRRGFDKAINDVKSRIYALRKLNCYSLRNIFHILMLFFLRVSPTVIKKIAYNRLR</sequence>
<organism evidence="2">
    <name type="scientific">Escherichia coli</name>
    <dbReference type="NCBI Taxonomy" id="562"/>
    <lineage>
        <taxon>Bacteria</taxon>
        <taxon>Pseudomonadati</taxon>
        <taxon>Pseudomonadota</taxon>
        <taxon>Gammaproteobacteria</taxon>
        <taxon>Enterobacterales</taxon>
        <taxon>Enterobacteriaceae</taxon>
        <taxon>Escherichia</taxon>
    </lineage>
</organism>
<proteinExistence type="predicted"/>
<keyword evidence="2" id="KW-0808">Transferase</keyword>
<dbReference type="InterPro" id="IPR029044">
    <property type="entry name" value="Nucleotide-diphossugar_trans"/>
</dbReference>
<dbReference type="SUPFAM" id="SSF53448">
    <property type="entry name" value="Nucleotide-diphospho-sugar transferases"/>
    <property type="match status" value="1"/>
</dbReference>
<dbReference type="EMBL" id="KJ776793">
    <property type="protein sequence ID" value="AII26503.1"/>
    <property type="molecule type" value="Genomic_DNA"/>
</dbReference>
<dbReference type="GO" id="GO:0008417">
    <property type="term" value="F:fucosyltransferase activity"/>
    <property type="evidence" value="ECO:0007669"/>
    <property type="project" value="TreeGrafter"/>
</dbReference>
<dbReference type="Pfam" id="PF00535">
    <property type="entry name" value="Glycos_transf_2"/>
    <property type="match status" value="1"/>
</dbReference>
<reference evidence="2" key="1">
    <citation type="journal article" date="2014" name="Microbiology (Mosc.)">
        <title>Structure and gene cluster of the O antigen of Escherichia coli L-19, a candidate for a new O-serogroup.</title>
        <authorList>
            <person name="Zdorovenko E.L."/>
            <person name="Varbanets L.D."/>
            <person name="Liu B."/>
            <person name="Valueva O.A."/>
            <person name="Wang Q."/>
            <person name="Shashkov A.S."/>
            <person name="Garkavaya E.G."/>
            <person name="Brovarskaya O.S."/>
            <person name="Wang L."/>
            <person name="Knirel Y.A."/>
        </authorList>
    </citation>
    <scope>NUCLEOTIDE SEQUENCE</scope>
    <source>
        <strain evidence="2">L19</strain>
    </source>
</reference>
<dbReference type="AlphaFoldDB" id="A0A076G9T7"/>
<dbReference type="PANTHER" id="PTHR22916">
    <property type="entry name" value="GLYCOSYLTRANSFERASE"/>
    <property type="match status" value="1"/>
</dbReference>